<dbReference type="AlphaFoldDB" id="A0A7W7KF30"/>
<evidence type="ECO:0000313" key="2">
    <source>
        <dbReference type="Proteomes" id="UP000566995"/>
    </source>
</evidence>
<protein>
    <submittedName>
        <fullName evidence="1">Uncharacterized protein</fullName>
    </submittedName>
</protein>
<comment type="caution">
    <text evidence="1">The sequence shown here is derived from an EMBL/GenBank/DDBJ whole genome shotgun (WGS) entry which is preliminary data.</text>
</comment>
<name>A0A7W7KF30_PSENT</name>
<accession>A0A7W7KF30</accession>
<evidence type="ECO:0000313" key="1">
    <source>
        <dbReference type="EMBL" id="MBB4861677.1"/>
    </source>
</evidence>
<gene>
    <name evidence="1" type="ORF">HNP46_000488</name>
</gene>
<organism evidence="1 2">
    <name type="scientific">Pseudomonas nitroreducens</name>
    <dbReference type="NCBI Taxonomy" id="46680"/>
    <lineage>
        <taxon>Bacteria</taxon>
        <taxon>Pseudomonadati</taxon>
        <taxon>Pseudomonadota</taxon>
        <taxon>Gammaproteobacteria</taxon>
        <taxon>Pseudomonadales</taxon>
        <taxon>Pseudomonadaceae</taxon>
        <taxon>Pseudomonas</taxon>
    </lineage>
</organism>
<reference evidence="1 2" key="1">
    <citation type="submission" date="2020-08" db="EMBL/GenBank/DDBJ databases">
        <title>Functional genomics of gut bacteria from endangered species of beetles.</title>
        <authorList>
            <person name="Carlos-Shanley C."/>
        </authorList>
    </citation>
    <scope>NUCLEOTIDE SEQUENCE [LARGE SCALE GENOMIC DNA]</scope>
    <source>
        <strain evidence="1 2">S00179</strain>
    </source>
</reference>
<sequence length="534" mass="60024">MSFDPVLHELINFKSVLKKLEEESLNIRRADRLRHAWPIVCDVVSDELLAELVERGSRHMDQPEMIELVIELLTPERASPFLFDLDYLRLARRRMIEGGERREFFVDLLKRATALYGISFELDCIEDSISRFKRSAQFRIRRKLNECIAETTSALKFLKDVVSKEVLEGEFIGNAILGSLQLNENDECMPQALRMVRENFRFDSARFASKLRDIAYETPETAAEVRLMLPLTCAEAQIRAGITSDDKSLLKKALSEAPASTLSHINGLDGISFHAAMTNELLQVVLGQDWITADGNFPSAGEPEVVRGLQLFIERLCSDSVLLARLRQLKGVGVSPCATVPYFMARGMLQEQGVELPMVEQVSLDTTAEDAVAAILLADRETQYLGSQHHSMVDYLTTCMRHLARSLFEKLDVDRRPEFGLSAGDPGYFQKGLETAIQLKIERATFALNNHDGSYSYSRLPIHNQTDETFLDDIEDVIVDALVSYSPSDLIERISTANPFSVASAIHAKLIDPSHMDKTTEALQTKLMASTFDL</sequence>
<proteinExistence type="predicted"/>
<dbReference type="Proteomes" id="UP000566995">
    <property type="component" value="Unassembled WGS sequence"/>
</dbReference>
<dbReference type="RefSeq" id="WP_184585927.1">
    <property type="nucleotide sequence ID" value="NZ_JACHLI010000001.1"/>
</dbReference>
<dbReference type="EMBL" id="JACHLI010000001">
    <property type="protein sequence ID" value="MBB4861677.1"/>
    <property type="molecule type" value="Genomic_DNA"/>
</dbReference>